<evidence type="ECO:0000313" key="3">
    <source>
        <dbReference type="Proteomes" id="UP000242188"/>
    </source>
</evidence>
<comment type="caution">
    <text evidence="2">The sequence shown here is derived from an EMBL/GenBank/DDBJ whole genome shotgun (WGS) entry which is preliminary data.</text>
</comment>
<dbReference type="Proteomes" id="UP000242188">
    <property type="component" value="Unassembled WGS sequence"/>
</dbReference>
<feature type="region of interest" description="Disordered" evidence="1">
    <location>
        <begin position="1"/>
        <end position="30"/>
    </location>
</feature>
<keyword evidence="3" id="KW-1185">Reference proteome</keyword>
<dbReference type="EMBL" id="NEDP02003824">
    <property type="protein sequence ID" value="OWF47683.1"/>
    <property type="molecule type" value="Genomic_DNA"/>
</dbReference>
<gene>
    <name evidence="2" type="ORF">KP79_PYT19090</name>
</gene>
<protein>
    <submittedName>
        <fullName evidence="2">Uncharacterized protein</fullName>
    </submittedName>
</protein>
<evidence type="ECO:0000256" key="1">
    <source>
        <dbReference type="SAM" id="MobiDB-lite"/>
    </source>
</evidence>
<reference evidence="2 3" key="1">
    <citation type="journal article" date="2017" name="Nat. Ecol. Evol.">
        <title>Scallop genome provides insights into evolution of bilaterian karyotype and development.</title>
        <authorList>
            <person name="Wang S."/>
            <person name="Zhang J."/>
            <person name="Jiao W."/>
            <person name="Li J."/>
            <person name="Xun X."/>
            <person name="Sun Y."/>
            <person name="Guo X."/>
            <person name="Huan P."/>
            <person name="Dong B."/>
            <person name="Zhang L."/>
            <person name="Hu X."/>
            <person name="Sun X."/>
            <person name="Wang J."/>
            <person name="Zhao C."/>
            <person name="Wang Y."/>
            <person name="Wang D."/>
            <person name="Huang X."/>
            <person name="Wang R."/>
            <person name="Lv J."/>
            <person name="Li Y."/>
            <person name="Zhang Z."/>
            <person name="Liu B."/>
            <person name="Lu W."/>
            <person name="Hui Y."/>
            <person name="Liang J."/>
            <person name="Zhou Z."/>
            <person name="Hou R."/>
            <person name="Li X."/>
            <person name="Liu Y."/>
            <person name="Li H."/>
            <person name="Ning X."/>
            <person name="Lin Y."/>
            <person name="Zhao L."/>
            <person name="Xing Q."/>
            <person name="Dou J."/>
            <person name="Li Y."/>
            <person name="Mao J."/>
            <person name="Guo H."/>
            <person name="Dou H."/>
            <person name="Li T."/>
            <person name="Mu C."/>
            <person name="Jiang W."/>
            <person name="Fu Q."/>
            <person name="Fu X."/>
            <person name="Miao Y."/>
            <person name="Liu J."/>
            <person name="Yu Q."/>
            <person name="Li R."/>
            <person name="Liao H."/>
            <person name="Li X."/>
            <person name="Kong Y."/>
            <person name="Jiang Z."/>
            <person name="Chourrout D."/>
            <person name="Li R."/>
            <person name="Bao Z."/>
        </authorList>
    </citation>
    <scope>NUCLEOTIDE SEQUENCE [LARGE SCALE GENOMIC DNA]</scope>
    <source>
        <strain evidence="2 3">PY_sf001</strain>
    </source>
</reference>
<feature type="compositionally biased region" description="Basic and acidic residues" evidence="1">
    <location>
        <begin position="1"/>
        <end position="15"/>
    </location>
</feature>
<feature type="compositionally biased region" description="Polar residues" evidence="1">
    <location>
        <begin position="16"/>
        <end position="25"/>
    </location>
</feature>
<proteinExistence type="predicted"/>
<dbReference type="OrthoDB" id="1641903at2759"/>
<organism evidence="2 3">
    <name type="scientific">Mizuhopecten yessoensis</name>
    <name type="common">Japanese scallop</name>
    <name type="synonym">Patinopecten yessoensis</name>
    <dbReference type="NCBI Taxonomy" id="6573"/>
    <lineage>
        <taxon>Eukaryota</taxon>
        <taxon>Metazoa</taxon>
        <taxon>Spiralia</taxon>
        <taxon>Lophotrochozoa</taxon>
        <taxon>Mollusca</taxon>
        <taxon>Bivalvia</taxon>
        <taxon>Autobranchia</taxon>
        <taxon>Pteriomorphia</taxon>
        <taxon>Pectinida</taxon>
        <taxon>Pectinoidea</taxon>
        <taxon>Pectinidae</taxon>
        <taxon>Mizuhopecten</taxon>
    </lineage>
</organism>
<accession>A0A210QFZ5</accession>
<name>A0A210QFZ5_MIZYE</name>
<evidence type="ECO:0000313" key="2">
    <source>
        <dbReference type="EMBL" id="OWF47683.1"/>
    </source>
</evidence>
<sequence length="52" mass="5947">MTEKQDFDNIEKGESTENAPDNSGQKAKPRDLLYAVDEVPPWYLCIILGFQM</sequence>
<dbReference type="AlphaFoldDB" id="A0A210QFZ5"/>